<name>F4MLS3_9BACT</name>
<dbReference type="AlphaFoldDB" id="F4MLS3"/>
<feature type="transmembrane region" description="Helical" evidence="1">
    <location>
        <begin position="20"/>
        <end position="40"/>
    </location>
</feature>
<sequence length="48" mass="5615">MGFVLYFFIDEVEVFTGIPWLTVEIFAFVLTSVPLVWIIYDKITGKKK</sequence>
<proteinExistence type="predicted"/>
<reference evidence="2" key="1">
    <citation type="submission" date="2010-05" db="EMBL/GenBank/DDBJ databases">
        <authorList>
            <person name="Genoscope - CEA"/>
        </authorList>
    </citation>
    <scope>NUCLEOTIDE SEQUENCE</scope>
</reference>
<evidence type="ECO:0000256" key="1">
    <source>
        <dbReference type="SAM" id="Phobius"/>
    </source>
</evidence>
<reference evidence="2" key="2">
    <citation type="journal article" date="2012" name="Environ. Microbiol.">
        <title>Genomic content of uncultured Bacteroidetes from contrasting oceanic provinces in the North Atlantic Ocean.</title>
        <authorList>
            <person name="Gomez-Pereira P.R."/>
            <person name="Schuler M."/>
            <person name="Fuchs B.M."/>
            <person name="Bennke C."/>
            <person name="Teeling H."/>
            <person name="Waldmann J."/>
            <person name="Richter M."/>
            <person name="Barbe V."/>
            <person name="Bataille E."/>
            <person name="Glockner F.O."/>
            <person name="Amann R."/>
        </authorList>
    </citation>
    <scope>NUCLEOTIDE SEQUENCE</scope>
</reference>
<accession>F4MLS3</accession>
<evidence type="ECO:0000313" key="2">
    <source>
        <dbReference type="EMBL" id="CBL87086.1"/>
    </source>
</evidence>
<keyword evidence="1" id="KW-0472">Membrane</keyword>
<keyword evidence="1" id="KW-1133">Transmembrane helix</keyword>
<keyword evidence="1" id="KW-0812">Transmembrane</keyword>
<dbReference type="EMBL" id="FQ032807">
    <property type="protein sequence ID" value="CBL87086.1"/>
    <property type="molecule type" value="Genomic_DNA"/>
</dbReference>
<protein>
    <submittedName>
        <fullName evidence="2">Uncharacterized protein</fullName>
    </submittedName>
</protein>
<organism evidence="2">
    <name type="scientific">uncultured Flavobacteriia bacterium</name>
    <dbReference type="NCBI Taxonomy" id="212695"/>
    <lineage>
        <taxon>Bacteria</taxon>
        <taxon>Pseudomonadati</taxon>
        <taxon>Bacteroidota</taxon>
        <taxon>Flavobacteriia</taxon>
        <taxon>environmental samples</taxon>
    </lineage>
</organism>
<gene>
    <name evidence="2" type="ORF">S3_805_0021</name>
</gene>